<evidence type="ECO:0000313" key="3">
    <source>
        <dbReference type="EMBL" id="KZW02008.1"/>
    </source>
</evidence>
<dbReference type="OrthoDB" id="408631at2759"/>
<protein>
    <recommendedName>
        <fullName evidence="2">Alpha/beta hydrolase fold-3 domain-containing protein</fullName>
    </recommendedName>
</protein>
<dbReference type="Proteomes" id="UP000077266">
    <property type="component" value="Unassembled WGS sequence"/>
</dbReference>
<dbReference type="Pfam" id="PF07859">
    <property type="entry name" value="Abhydrolase_3"/>
    <property type="match status" value="1"/>
</dbReference>
<gene>
    <name evidence="3" type="ORF">EXIGLDRAFT_738377</name>
</gene>
<sequence length="327" mass="35766">MAQISPLHPSIVPLLDEEFAAFWNEVLADKPALNDIPWSPSIRLQPAQPGGSEPLKVGKIEDIQLDTCKIRVFTPEGDKPTDGWPTLVFFHGGGWTLGNIGAENSFCTNLCKRANALIISVDYRLGPEEPYPAAVEDAWNSVKWTYIEGPARLGVDTKKLCVGGSSSGGNLAAVVTHMAVLNEPHIPLLFQLLIVPVTDNTASVDGTPHKSWKELENTCSLTPAKMMWFRDNYLPNKADWTKWDNSPIFAPEESFKKSPPAWIAVAELDILRDEGIAYGDKLRAAGVSVDLKVYKRAPHPIMAMDGALKIGRELVSDACEALKKAIA</sequence>
<evidence type="ECO:0000259" key="2">
    <source>
        <dbReference type="Pfam" id="PF07859"/>
    </source>
</evidence>
<dbReference type="AlphaFoldDB" id="A0A165PDB8"/>
<dbReference type="FunCoup" id="A0A165PDB8">
    <property type="interactions" value="91"/>
</dbReference>
<dbReference type="GO" id="GO:0016787">
    <property type="term" value="F:hydrolase activity"/>
    <property type="evidence" value="ECO:0007669"/>
    <property type="project" value="UniProtKB-KW"/>
</dbReference>
<dbReference type="EMBL" id="KV425890">
    <property type="protein sequence ID" value="KZW02008.1"/>
    <property type="molecule type" value="Genomic_DNA"/>
</dbReference>
<dbReference type="InParanoid" id="A0A165PDB8"/>
<keyword evidence="1" id="KW-0378">Hydrolase</keyword>
<reference evidence="3 4" key="1">
    <citation type="journal article" date="2016" name="Mol. Biol. Evol.">
        <title>Comparative Genomics of Early-Diverging Mushroom-Forming Fungi Provides Insights into the Origins of Lignocellulose Decay Capabilities.</title>
        <authorList>
            <person name="Nagy L.G."/>
            <person name="Riley R."/>
            <person name="Tritt A."/>
            <person name="Adam C."/>
            <person name="Daum C."/>
            <person name="Floudas D."/>
            <person name="Sun H."/>
            <person name="Yadav J.S."/>
            <person name="Pangilinan J."/>
            <person name="Larsson K.H."/>
            <person name="Matsuura K."/>
            <person name="Barry K."/>
            <person name="Labutti K."/>
            <person name="Kuo R."/>
            <person name="Ohm R.A."/>
            <person name="Bhattacharya S.S."/>
            <person name="Shirouzu T."/>
            <person name="Yoshinaga Y."/>
            <person name="Martin F.M."/>
            <person name="Grigoriev I.V."/>
            <person name="Hibbett D.S."/>
        </authorList>
    </citation>
    <scope>NUCLEOTIDE SEQUENCE [LARGE SCALE GENOMIC DNA]</scope>
    <source>
        <strain evidence="3 4">HHB12029</strain>
    </source>
</reference>
<feature type="domain" description="Alpha/beta hydrolase fold-3" evidence="2">
    <location>
        <begin position="87"/>
        <end position="301"/>
    </location>
</feature>
<dbReference type="PANTHER" id="PTHR48081">
    <property type="entry name" value="AB HYDROLASE SUPERFAMILY PROTEIN C4A8.06C"/>
    <property type="match status" value="1"/>
</dbReference>
<dbReference type="Gene3D" id="3.40.50.1820">
    <property type="entry name" value="alpha/beta hydrolase"/>
    <property type="match status" value="1"/>
</dbReference>
<organism evidence="3 4">
    <name type="scientific">Exidia glandulosa HHB12029</name>
    <dbReference type="NCBI Taxonomy" id="1314781"/>
    <lineage>
        <taxon>Eukaryota</taxon>
        <taxon>Fungi</taxon>
        <taxon>Dikarya</taxon>
        <taxon>Basidiomycota</taxon>
        <taxon>Agaricomycotina</taxon>
        <taxon>Agaricomycetes</taxon>
        <taxon>Auriculariales</taxon>
        <taxon>Exidiaceae</taxon>
        <taxon>Exidia</taxon>
    </lineage>
</organism>
<proteinExistence type="predicted"/>
<dbReference type="InterPro" id="IPR050300">
    <property type="entry name" value="GDXG_lipolytic_enzyme"/>
</dbReference>
<dbReference type="PANTHER" id="PTHR48081:SF8">
    <property type="entry name" value="ALPHA_BETA HYDROLASE FOLD-3 DOMAIN-CONTAINING PROTEIN-RELATED"/>
    <property type="match status" value="1"/>
</dbReference>
<evidence type="ECO:0000313" key="4">
    <source>
        <dbReference type="Proteomes" id="UP000077266"/>
    </source>
</evidence>
<keyword evidence="4" id="KW-1185">Reference proteome</keyword>
<evidence type="ECO:0000256" key="1">
    <source>
        <dbReference type="ARBA" id="ARBA00022801"/>
    </source>
</evidence>
<dbReference type="InterPro" id="IPR029058">
    <property type="entry name" value="AB_hydrolase_fold"/>
</dbReference>
<dbReference type="STRING" id="1314781.A0A165PDB8"/>
<accession>A0A165PDB8</accession>
<name>A0A165PDB8_EXIGL</name>
<dbReference type="InterPro" id="IPR013094">
    <property type="entry name" value="AB_hydrolase_3"/>
</dbReference>
<dbReference type="SUPFAM" id="SSF53474">
    <property type="entry name" value="alpha/beta-Hydrolases"/>
    <property type="match status" value="1"/>
</dbReference>